<protein>
    <submittedName>
        <fullName evidence="1">Uncharacterized protein</fullName>
    </submittedName>
</protein>
<proteinExistence type="predicted"/>
<dbReference type="RefSeq" id="XP_047837306.1">
    <property type="nucleotide sequence ID" value="XM_047981347.1"/>
</dbReference>
<evidence type="ECO:0000313" key="2">
    <source>
        <dbReference type="Proteomes" id="UP000829364"/>
    </source>
</evidence>
<accession>A0A9Q8Q6C6</accession>
<reference evidence="1" key="1">
    <citation type="submission" date="2021-11" db="EMBL/GenBank/DDBJ databases">
        <title>Purpureocillium_takamizusanense_genome.</title>
        <authorList>
            <person name="Nguyen N.-H."/>
        </authorList>
    </citation>
    <scope>NUCLEOTIDE SEQUENCE</scope>
    <source>
        <strain evidence="1">PT3</strain>
    </source>
</reference>
<gene>
    <name evidence="1" type="ORF">JDV02_000529</name>
</gene>
<sequence>MSDLFSACGHTVRSKCGTEFCTGYYPRSGGAGLPFCRHHRCYLTIYPDWCRNCVAHFSDGSGSDDDYVDGDNNHNNDMHVSILIRSPKLIGRYWEEYTALNAHPDVQREEKLLSSLPETPADHTPGVSLTLSSSPALSPARPLLPKLHQLTHEELLRGRRDFVGARQWRHSLEKELAYCKPEAVLMGCLLWPNKPCLAQDDSDDDGDHDLSRKRMREIVDLAQARTMRWAAGEDPDDF</sequence>
<dbReference type="GeneID" id="72062494"/>
<dbReference type="Proteomes" id="UP000829364">
    <property type="component" value="Chromosome 1"/>
</dbReference>
<dbReference type="AlphaFoldDB" id="A0A9Q8Q6C6"/>
<keyword evidence="2" id="KW-1185">Reference proteome</keyword>
<name>A0A9Q8Q6C6_9HYPO</name>
<dbReference type="EMBL" id="CP086354">
    <property type="protein sequence ID" value="UNI13825.1"/>
    <property type="molecule type" value="Genomic_DNA"/>
</dbReference>
<organism evidence="1 2">
    <name type="scientific">Purpureocillium takamizusanense</name>
    <dbReference type="NCBI Taxonomy" id="2060973"/>
    <lineage>
        <taxon>Eukaryota</taxon>
        <taxon>Fungi</taxon>
        <taxon>Dikarya</taxon>
        <taxon>Ascomycota</taxon>
        <taxon>Pezizomycotina</taxon>
        <taxon>Sordariomycetes</taxon>
        <taxon>Hypocreomycetidae</taxon>
        <taxon>Hypocreales</taxon>
        <taxon>Ophiocordycipitaceae</taxon>
        <taxon>Purpureocillium</taxon>
    </lineage>
</organism>
<evidence type="ECO:0000313" key="1">
    <source>
        <dbReference type="EMBL" id="UNI13825.1"/>
    </source>
</evidence>
<dbReference type="OrthoDB" id="10517256at2759"/>
<dbReference type="KEGG" id="ptkz:JDV02_000529"/>